<keyword evidence="8" id="KW-1185">Reference proteome</keyword>
<evidence type="ECO:0000256" key="4">
    <source>
        <dbReference type="ARBA" id="ARBA00022989"/>
    </source>
</evidence>
<protein>
    <recommendedName>
        <fullName evidence="6">SURF1-like protein</fullName>
    </recommendedName>
</protein>
<organism evidence="7 8">
    <name type="scientific">Verminephrobacter aporrectodeae subsp. tuberculatae</name>
    <dbReference type="NCBI Taxonomy" id="1110392"/>
    <lineage>
        <taxon>Bacteria</taxon>
        <taxon>Pseudomonadati</taxon>
        <taxon>Pseudomonadota</taxon>
        <taxon>Betaproteobacteria</taxon>
        <taxon>Burkholderiales</taxon>
        <taxon>Comamonadaceae</taxon>
        <taxon>Verminephrobacter</taxon>
    </lineage>
</organism>
<comment type="caution">
    <text evidence="7">The sequence shown here is derived from an EMBL/GenBank/DDBJ whole genome shotgun (WGS) entry which is preliminary data.</text>
</comment>
<keyword evidence="6" id="KW-1003">Cell membrane</keyword>
<feature type="transmembrane region" description="Helical" evidence="6">
    <location>
        <begin position="45"/>
        <end position="65"/>
    </location>
</feature>
<proteinExistence type="inferred from homology"/>
<evidence type="ECO:0000313" key="7">
    <source>
        <dbReference type="EMBL" id="MCW5322817.1"/>
    </source>
</evidence>
<comment type="similarity">
    <text evidence="2 6">Belongs to the SURF1 family.</text>
</comment>
<dbReference type="PANTHER" id="PTHR23427:SF2">
    <property type="entry name" value="SURFEIT LOCUS PROTEIN 1"/>
    <property type="match status" value="1"/>
</dbReference>
<keyword evidence="5 6" id="KW-0472">Membrane</keyword>
<dbReference type="PROSITE" id="PS50895">
    <property type="entry name" value="SURF1"/>
    <property type="match status" value="1"/>
</dbReference>
<evidence type="ECO:0000256" key="6">
    <source>
        <dbReference type="RuleBase" id="RU363076"/>
    </source>
</evidence>
<feature type="transmembrane region" description="Helical" evidence="6">
    <location>
        <begin position="268"/>
        <end position="288"/>
    </location>
</feature>
<reference evidence="8" key="1">
    <citation type="submission" date="2023-07" db="EMBL/GenBank/DDBJ databases">
        <title>Verminephrobacter genomes.</title>
        <authorList>
            <person name="Lund M.B."/>
        </authorList>
    </citation>
    <scope>NUCLEOTIDE SEQUENCE [LARGE SCALE GENOMIC DNA]</scope>
    <source>
        <strain evidence="8">AtM5-05</strain>
    </source>
</reference>
<dbReference type="Pfam" id="PF02104">
    <property type="entry name" value="SURF1"/>
    <property type="match status" value="1"/>
</dbReference>
<name>A0ABT3KWU8_9BURK</name>
<dbReference type="CDD" id="cd06662">
    <property type="entry name" value="SURF1"/>
    <property type="match status" value="1"/>
</dbReference>
<sequence>MAVVTVVAQHEEQRRRQAGQNGDERRCDEEVFHGAHYPVTSTRNFWLISLAAAAGVLATASLGLWQLSRAAQKEALQATLQARGRMPAIDGAALLAAAAGPADGAQAVLHRSVVLEGRWLPEHSLYLDNRQMQGRPGFYVLTPLQLRGEAGKSGKPGESGESGAVLLVQRGWAARNFIDRAQLPAVQTPPGMVRIVGRVEQAPSRLYEFRGGGGAQEGGRIRQNLDLAALRTETGLALADLTVQQTGAASEGLQRDWPVVGTAATRNYAYAFQWFGLCGLMAALYVWFQIVPRCVRARSQPAP</sequence>
<gene>
    <name evidence="7" type="ORF">D5039_17190</name>
</gene>
<keyword evidence="3 6" id="KW-0812">Transmembrane</keyword>
<evidence type="ECO:0000313" key="8">
    <source>
        <dbReference type="Proteomes" id="UP001208935"/>
    </source>
</evidence>
<dbReference type="InterPro" id="IPR045214">
    <property type="entry name" value="Surf1/Surf4"/>
</dbReference>
<dbReference type="PANTHER" id="PTHR23427">
    <property type="entry name" value="SURFEIT LOCUS PROTEIN"/>
    <property type="match status" value="1"/>
</dbReference>
<keyword evidence="4 6" id="KW-1133">Transmembrane helix</keyword>
<evidence type="ECO:0000256" key="1">
    <source>
        <dbReference type="ARBA" id="ARBA00004370"/>
    </source>
</evidence>
<comment type="subcellular location">
    <subcellularLocation>
        <location evidence="6">Cell membrane</location>
        <topology evidence="6">Multi-pass membrane protein</topology>
    </subcellularLocation>
    <subcellularLocation>
        <location evidence="1">Membrane</location>
    </subcellularLocation>
</comment>
<accession>A0ABT3KWU8</accession>
<evidence type="ECO:0000256" key="2">
    <source>
        <dbReference type="ARBA" id="ARBA00007165"/>
    </source>
</evidence>
<dbReference type="Proteomes" id="UP001208935">
    <property type="component" value="Unassembled WGS sequence"/>
</dbReference>
<evidence type="ECO:0000256" key="5">
    <source>
        <dbReference type="ARBA" id="ARBA00023136"/>
    </source>
</evidence>
<evidence type="ECO:0000256" key="3">
    <source>
        <dbReference type="ARBA" id="ARBA00022692"/>
    </source>
</evidence>
<dbReference type="EMBL" id="QZCW01000003">
    <property type="protein sequence ID" value="MCW5322817.1"/>
    <property type="molecule type" value="Genomic_DNA"/>
</dbReference>
<dbReference type="InterPro" id="IPR002994">
    <property type="entry name" value="Surf1/Shy1"/>
</dbReference>